<reference evidence="2" key="2">
    <citation type="submission" date="2025-08" db="UniProtKB">
        <authorList>
            <consortium name="Ensembl"/>
        </authorList>
    </citation>
    <scope>IDENTIFICATION</scope>
</reference>
<feature type="region of interest" description="Disordered" evidence="1">
    <location>
        <begin position="525"/>
        <end position="600"/>
    </location>
</feature>
<feature type="compositionally biased region" description="Basic residues" evidence="1">
    <location>
        <begin position="1129"/>
        <end position="1141"/>
    </location>
</feature>
<evidence type="ECO:0000313" key="2">
    <source>
        <dbReference type="Ensembl" id="ENSAOCP00000012473.2"/>
    </source>
</evidence>
<reference evidence="2 3" key="1">
    <citation type="submission" date="2022-01" db="EMBL/GenBank/DDBJ databases">
        <title>A chromosome-scale genome assembly of the false clownfish, Amphiprion ocellaris.</title>
        <authorList>
            <person name="Ryu T."/>
        </authorList>
    </citation>
    <scope>NUCLEOTIDE SEQUENCE [LARGE SCALE GENOMIC DNA]</scope>
</reference>
<feature type="region of interest" description="Disordered" evidence="1">
    <location>
        <begin position="1084"/>
        <end position="1143"/>
    </location>
</feature>
<dbReference type="GeneTree" id="ENSGT00940000169185"/>
<sequence length="1434" mass="161400">MMSSESLQTLTDPSLRNKMPLYEGTIASTGLPKPQNMPGFLGKQTLQYNGAYFTYDPRGKDGAEFSPLWSGSKTSLLDGRSPVSHLYSMEGQNHIIYRKDSSSSEEGHSHSSSLRHAPVQQGFMLYTKSPEISSPTAATSVALRKQKTGGENLPSPSENSVYLAIPKPVYGHNPCCNELGCMMGRRYGAEHGSPRIPNTVYEHDWTQTDAHYTERPQRKAQDTVLQQRGLQLESSAEPLNRMAVEAYSPGRARPVIEPNFSSYPCTPTRSLFGSLSEHSQPPQTSPRGYPGLYPSHPTYEHMTSEVYQDHSLMSKYGQLAQHPVFYYPQANGEVENRTQCKDSGSKQREDGPVIHKHIISNPREQYIVPQPLHAEIPLPLPSPEILPSHPFMQGFDYPCYAVPRLHFKANQIGPPLKRQHASPTFHPSRINVSPSSQHVDHPMASAASLHKDKLNTSQHVNQMHSSSAFLRVDQTSPARRVSQTSPSSIQIGRFFPPFTSLHIDPTPVLPPAGLSMGRVLDYSSREAQRTCSKPPKSLPVSSATWLPQSPNHSSDRVRTDGPNSASVRKIIHCPAGATGSRHDSVSSSETNPHKRCLKRSISHSSQHIKIKEEDEDLYQVELTKKLQKVEKENIHVGNQMDSPPMPVIDSVFSLAPYQAYLQASGVLFPGRLPQRAIESEHHEVKPKIDIKEKRPDQDRQQSVVRLGSKEVCPETPRENTAVEDFDTKKIKVEKVDPSDINHSVQAHVGQNDCRKVTIKKEPEDSGLSDTGPTLLKQKCEPDELESKPSLTDENQTSDECKPAQVTAQMNSSPQGDTHALHKHTDVLQPKTSSPHQPSESKIGFKNIPPHCLKLSTYKIIIPDGKHSNPAPPPEMPPAQPPAELIKLKLQMPVRKHFFELHHSLCKLVSKSVLASLEQELKDWLSQLEMTEPASASSKVQKVSCLFGVKAREVWLSEEMKSALHKVLERLREYTMQERCPFPHVMRTGAVFLPMLVVKELLFPMVQGSFIDQVLQQHKVELRPTTLSEEKILIQLHKRACSSRLRRLMSLKHLPDIYADAVNLLYYTCVCKQLGLDVDLDCREQDGGSEASNSTRAPVFPDIAASPPPSPSESHPQRYMKNQETPPKWSRNRTKHRVKSSSRRMFLDNSLSDAEDAGDIEKIVVGGVLDTFSKEDWGAHDSQRIEDSGTDHMFAEQDSSLVQQSTASENSWTCPLTLDQLCPSPSDAEESSAPWRVSQSSGPATAQVRSKNCSGMILKLRRMLSEGVKRKRARYQAVSESQTNDVEGASSERDLHRRTHRWQQTGSFSHHALRPLSSSSKRKARSLLKIKYCPYLSACHSAEHRRRWVLRSAVQTARRAMRFYYPDLVGKRICHLYEEDDKSEVWYRGEVLRIHEAHTDPLKTIYEVRYDSEPEWKYYLELMIDYKKGWLKIED</sequence>
<dbReference type="Pfam" id="PF17663">
    <property type="entry name" value="DUF5525"/>
    <property type="match status" value="1"/>
</dbReference>
<dbReference type="InterPro" id="IPR037656">
    <property type="entry name" value="DUF5525"/>
</dbReference>
<feature type="compositionally biased region" description="Polar residues" evidence="1">
    <location>
        <begin position="539"/>
        <end position="552"/>
    </location>
</feature>
<feature type="region of interest" description="Disordered" evidence="1">
    <location>
        <begin position="752"/>
        <end position="847"/>
    </location>
</feature>
<feature type="region of interest" description="Disordered" evidence="1">
    <location>
        <begin position="678"/>
        <end position="703"/>
    </location>
</feature>
<organism evidence="2 3">
    <name type="scientific">Amphiprion ocellaris</name>
    <name type="common">Clown anemonefish</name>
    <dbReference type="NCBI Taxonomy" id="80972"/>
    <lineage>
        <taxon>Eukaryota</taxon>
        <taxon>Metazoa</taxon>
        <taxon>Chordata</taxon>
        <taxon>Craniata</taxon>
        <taxon>Vertebrata</taxon>
        <taxon>Euteleostomi</taxon>
        <taxon>Actinopterygii</taxon>
        <taxon>Neopterygii</taxon>
        <taxon>Teleostei</taxon>
        <taxon>Neoteleostei</taxon>
        <taxon>Acanthomorphata</taxon>
        <taxon>Ovalentaria</taxon>
        <taxon>Pomacentridae</taxon>
        <taxon>Amphiprion</taxon>
    </lineage>
</organism>
<dbReference type="RefSeq" id="XP_023136757.2">
    <property type="nucleotide sequence ID" value="XM_023280989.3"/>
</dbReference>
<feature type="region of interest" description="Disordered" evidence="1">
    <location>
        <begin position="1222"/>
        <end position="1247"/>
    </location>
</feature>
<dbReference type="CTD" id="105892391"/>
<feature type="compositionally biased region" description="Polar residues" evidence="1">
    <location>
        <begin position="829"/>
        <end position="839"/>
    </location>
</feature>
<keyword evidence="3" id="KW-1185">Reference proteome</keyword>
<dbReference type="Ensembl" id="ENSAOCT00000020218.2">
    <property type="protein sequence ID" value="ENSAOCP00000012473.2"/>
    <property type="gene ID" value="ENSAOCG00000016954.2"/>
</dbReference>
<proteinExistence type="predicted"/>
<evidence type="ECO:0000256" key="1">
    <source>
        <dbReference type="SAM" id="MobiDB-lite"/>
    </source>
</evidence>
<feature type="compositionally biased region" description="Basic and acidic residues" evidence="1">
    <location>
        <begin position="777"/>
        <end position="786"/>
    </location>
</feature>
<feature type="compositionally biased region" description="Basic and acidic residues" evidence="1">
    <location>
        <begin position="752"/>
        <end position="763"/>
    </location>
</feature>
<dbReference type="PANTHER" id="PTHR28422">
    <property type="entry name" value="SIMILAR TO HUMAN CHROMOSOME 15 OPEN READING FRAME 39"/>
    <property type="match status" value="1"/>
</dbReference>
<accession>A0A3Q1BG22</accession>
<feature type="region of interest" description="Disordered" evidence="1">
    <location>
        <begin position="1274"/>
        <end position="1294"/>
    </location>
</feature>
<dbReference type="KEGG" id="aoce:111575707"/>
<feature type="compositionally biased region" description="Low complexity" evidence="1">
    <location>
        <begin position="1222"/>
        <end position="1233"/>
    </location>
</feature>
<dbReference type="Proteomes" id="UP001501940">
    <property type="component" value="Chromosome 3"/>
</dbReference>
<name>A0A3Q1BG22_AMPOC</name>
<dbReference type="PANTHER" id="PTHR28422:SF1">
    <property type="entry name" value="SIMILAR TO HUMAN CHROMOSOME 15 OPEN READING FRAME 39"/>
    <property type="match status" value="1"/>
</dbReference>
<protein>
    <submittedName>
        <fullName evidence="2">Uncharacterized protein</fullName>
    </submittedName>
</protein>
<feature type="compositionally biased region" description="Basic and acidic residues" evidence="1">
    <location>
        <begin position="678"/>
        <end position="699"/>
    </location>
</feature>
<dbReference type="InterPro" id="IPR042567">
    <property type="entry name" value="SPIN/Ssty_sf"/>
</dbReference>
<dbReference type="Gene3D" id="2.80.10.70">
    <property type="entry name" value="Spindlin/Ssty"/>
    <property type="match status" value="1"/>
</dbReference>
<reference evidence="2" key="3">
    <citation type="submission" date="2025-09" db="UniProtKB">
        <authorList>
            <consortium name="Ensembl"/>
        </authorList>
    </citation>
    <scope>IDENTIFICATION</scope>
</reference>
<dbReference type="GeneID" id="111575707"/>
<evidence type="ECO:0000313" key="3">
    <source>
        <dbReference type="Proteomes" id="UP001501940"/>
    </source>
</evidence>
<feature type="compositionally biased region" description="Polar residues" evidence="1">
    <location>
        <begin position="1236"/>
        <end position="1247"/>
    </location>
</feature>
<feature type="compositionally biased region" description="Polar residues" evidence="1">
    <location>
        <begin position="805"/>
        <end position="815"/>
    </location>
</feature>